<feature type="coiled-coil region" evidence="9">
    <location>
        <begin position="338"/>
        <end position="382"/>
    </location>
</feature>
<dbReference type="Pfam" id="PF02463">
    <property type="entry name" value="SMC_N"/>
    <property type="match status" value="1"/>
</dbReference>
<comment type="similarity">
    <text evidence="2">Belongs to the SMC family. SMC3 subfamily.</text>
</comment>
<keyword evidence="5 9" id="KW-0175">Coiled coil</keyword>
<evidence type="ECO:0000313" key="11">
    <source>
        <dbReference type="EMBL" id="CAC12695.1"/>
    </source>
</evidence>
<evidence type="ECO:0000256" key="1">
    <source>
        <dbReference type="ARBA" id="ARBA00004123"/>
    </source>
</evidence>
<keyword evidence="4" id="KW-0498">Mitosis</keyword>
<organism evidence="11">
    <name type="scientific">Trypanosoma brucei</name>
    <dbReference type="NCBI Taxonomy" id="5691"/>
    <lineage>
        <taxon>Eukaryota</taxon>
        <taxon>Discoba</taxon>
        <taxon>Euglenozoa</taxon>
        <taxon>Kinetoplastea</taxon>
        <taxon>Metakinetoplastina</taxon>
        <taxon>Trypanosomatida</taxon>
        <taxon>Trypanosomatidae</taxon>
        <taxon>Trypanosoma</taxon>
    </lineage>
</organism>
<dbReference type="GO" id="GO:0051276">
    <property type="term" value="P:chromosome organization"/>
    <property type="evidence" value="ECO:0007669"/>
    <property type="project" value="InterPro"/>
</dbReference>
<dbReference type="InterPro" id="IPR027417">
    <property type="entry name" value="P-loop_NTPase"/>
</dbReference>
<dbReference type="Gene3D" id="3.40.50.300">
    <property type="entry name" value="P-loop containing nucleotide triphosphate hydrolases"/>
    <property type="match status" value="2"/>
</dbReference>
<dbReference type="InterPro" id="IPR036277">
    <property type="entry name" value="SMC_hinge_sf"/>
</dbReference>
<sequence length="1260" mass="143959">MYIKNILISGFRSYREQAFEQELSPKNNVIVGKNGAGKSNFFAAIQFVLCEKFMNLSSVERKDLFHVGSGRPALPIFVEIIFDNSDGRLVIPGKSAVNEVRIRRTLGLKQDEFRVNDKRFTATDIRQLLESAGFSSTNPYYIVEQGQISSLANMSDEERFQLIKDVAGTRVYEVRRKESEKILEETEVQHEKIGESIAQLEERLEELRSESDELMSFQEIDKKRKCVQYCILNSDLNAAREELRRLDDERNSYMSRSGRNHYDIDEAKAIISEAESEIRNCDQRILRLEGELQDLDTKRGTLMREKEIVQLNCMSSLNTMKRTESVKTNVLKRVGELNKQIAETNAGLKKKLAIIQQEQLTVDQKSEELSAIEGKLKALEARRARQLLFKNKQERDNWLAEESNRNRKNIENYKHELKFTCSEIQKVEKQIQDEETEQKNWEESLTKSDSVITELKSKYEETMAFRNSLSVKKGDLWREQSALVQTVRTLRENHNKARSQLEKVIRSDVRQGLQSLKEVLDELADPSLTNAVHGQLIELIGVSNGYETAVEVTAGNSLFNVVVDSFEVSAILLENMNSRKKPGRISFFPMDTCRGTVTRFGEGVECSSLADHIICDPKFAGIVAELFGNTAVVTSIADGENVSKKYACDAVTLDGDQVSRRGGITGGYIESRSLKLSAFKYEKVAAADFLRGDEALKKITQELDNVNQALTGVVTTLSSLKTEMSSITKSKDGSQVVEQHAQRKAALDRQKDKLYASKKQLEDMINTAQVNIATYQHEGKEAFKSAWSEGEQRELEALVNDVDDRRMELSKLQRRSAQLAAEVRALEDMRLNLNVHLTATKKFFHDSAQLSASNTAITNEKENLDDDISFNSQQANEVYRLLDEARKEKLRREEEVEKLRSGYLEALNSIQERRDFDGRTLMQQAHCIKRRDGAAEKIRQLGVIPKEAETYSGLSREKLIQTLKECNKAAEKYAHINRKAVDQYNTLMETKNGLVAQKEDLQNELKSIRDLMDHLDCKKDEAVERTYKQIQLHFEQVFKELVTTDDCYGKLQLIMSNTRKEAGEDPYVAVQIKVSFGLGAAVTDLKQLSGGQKSLVTLALIFAIQRCDPAPFYLFDEIDAALDTEYRASVAKLLSKESGSCQFITATFKNEMLDVADHVLGVFFHNKISRIQAITVEEGNKLLKQAVVEERKRVREHVELCRLFFLLWRCLGMWGGKVTYYFHFYLRHLDDRSSLFVTLSKNVTQRFTYEYDLMYRTFFS</sequence>
<dbReference type="SMART" id="SM00968">
    <property type="entry name" value="SMC_hinge"/>
    <property type="match status" value="1"/>
</dbReference>
<feature type="coiled-coil region" evidence="9">
    <location>
        <begin position="744"/>
        <end position="829"/>
    </location>
</feature>
<keyword evidence="3" id="KW-0132">Cell division</keyword>
<evidence type="ECO:0000259" key="10">
    <source>
        <dbReference type="SMART" id="SM00968"/>
    </source>
</evidence>
<feature type="domain" description="SMC hinge" evidence="10">
    <location>
        <begin position="530"/>
        <end position="643"/>
    </location>
</feature>
<dbReference type="SUPFAM" id="SSF75553">
    <property type="entry name" value="Smc hinge domain"/>
    <property type="match status" value="1"/>
</dbReference>
<dbReference type="AlphaFoldDB" id="Q9GRG5"/>
<dbReference type="VEuPathDB" id="TriTrypDB:Tbg972.5.4900"/>
<evidence type="ECO:0000256" key="3">
    <source>
        <dbReference type="ARBA" id="ARBA00022618"/>
    </source>
</evidence>
<evidence type="ECO:0000256" key="8">
    <source>
        <dbReference type="PIRNR" id="PIRNR005719"/>
    </source>
</evidence>
<evidence type="ECO:0000256" key="9">
    <source>
        <dbReference type="SAM" id="Coils"/>
    </source>
</evidence>
<dbReference type="Pfam" id="PF06470">
    <property type="entry name" value="SMC_hinge"/>
    <property type="match status" value="1"/>
</dbReference>
<dbReference type="PIRSF" id="PIRSF005719">
    <property type="entry name" value="SMC"/>
    <property type="match status" value="1"/>
</dbReference>
<evidence type="ECO:0000256" key="7">
    <source>
        <dbReference type="ARBA" id="ARBA00023306"/>
    </source>
</evidence>
<evidence type="ECO:0000256" key="5">
    <source>
        <dbReference type="ARBA" id="ARBA00023054"/>
    </source>
</evidence>
<reference evidence="11" key="1">
    <citation type="submission" date="2000-10" db="EMBL/GenBank/DDBJ databases">
        <title>Identification of an SMC3-homologue in Trypanosoma brucei.</title>
        <authorList>
            <person name="Ersfeld K."/>
            <person name="Walgraffe D."/>
            <person name="Gull K."/>
        </authorList>
    </citation>
    <scope>NUCLEOTIDE SEQUENCE</scope>
</reference>
<protein>
    <recommendedName>
        <fullName evidence="8">Structural maintenance of chromosomes protein</fullName>
    </recommendedName>
</protein>
<feature type="coiled-coil region" evidence="9">
    <location>
        <begin position="410"/>
        <end position="444"/>
    </location>
</feature>
<dbReference type="EMBL" id="AJ279087">
    <property type="protein sequence ID" value="CAC12695.1"/>
    <property type="molecule type" value="Genomic_DNA"/>
</dbReference>
<dbReference type="Gene3D" id="1.20.1060.20">
    <property type="match status" value="1"/>
</dbReference>
<dbReference type="InterPro" id="IPR041741">
    <property type="entry name" value="SMC3_ABC_euk"/>
</dbReference>
<dbReference type="VEuPathDB" id="TriTrypDB:Tb1125.5.3510"/>
<name>Q9GRG5_9TRYP</name>
<feature type="coiled-coil region" evidence="9">
    <location>
        <begin position="984"/>
        <end position="1018"/>
    </location>
</feature>
<comment type="subcellular location">
    <subcellularLocation>
        <location evidence="1 8">Nucleus</location>
    </subcellularLocation>
</comment>
<dbReference type="Gene3D" id="3.30.70.1620">
    <property type="match status" value="1"/>
</dbReference>
<dbReference type="VEuPathDB" id="TriTrypDB:Tb427_050041600"/>
<dbReference type="GO" id="GO:0005524">
    <property type="term" value="F:ATP binding"/>
    <property type="evidence" value="ECO:0007669"/>
    <property type="project" value="InterPro"/>
</dbReference>
<dbReference type="InterPro" id="IPR024704">
    <property type="entry name" value="SMC"/>
</dbReference>
<gene>
    <name evidence="11" type="primary">putative SMC3</name>
</gene>
<dbReference type="GO" id="GO:0051301">
    <property type="term" value="P:cell division"/>
    <property type="evidence" value="ECO:0007669"/>
    <property type="project" value="UniProtKB-KW"/>
</dbReference>
<accession>Q9GRG5</accession>
<feature type="coiled-coil region" evidence="9">
    <location>
        <begin position="183"/>
        <end position="305"/>
    </location>
</feature>
<keyword evidence="7" id="KW-0131">Cell cycle</keyword>
<dbReference type="PANTHER" id="PTHR43977">
    <property type="entry name" value="STRUCTURAL MAINTENANCE OF CHROMOSOMES PROTEIN 3"/>
    <property type="match status" value="1"/>
</dbReference>
<dbReference type="GO" id="GO:0005634">
    <property type="term" value="C:nucleus"/>
    <property type="evidence" value="ECO:0007669"/>
    <property type="project" value="UniProtKB-SubCell"/>
</dbReference>
<evidence type="ECO:0000256" key="6">
    <source>
        <dbReference type="ARBA" id="ARBA00023242"/>
    </source>
</evidence>
<evidence type="ECO:0000256" key="4">
    <source>
        <dbReference type="ARBA" id="ARBA00022776"/>
    </source>
</evidence>
<dbReference type="SUPFAM" id="SSF52540">
    <property type="entry name" value="P-loop containing nucleoside triphosphate hydrolases"/>
    <property type="match status" value="1"/>
</dbReference>
<keyword evidence="6 8" id="KW-0539">Nucleus</keyword>
<dbReference type="GO" id="GO:0005694">
    <property type="term" value="C:chromosome"/>
    <property type="evidence" value="ECO:0007669"/>
    <property type="project" value="InterPro"/>
</dbReference>
<dbReference type="VEuPathDB" id="TriTrypDB:Tb927.5.3510"/>
<dbReference type="GO" id="GO:0016887">
    <property type="term" value="F:ATP hydrolysis activity"/>
    <property type="evidence" value="ECO:0007669"/>
    <property type="project" value="InterPro"/>
</dbReference>
<dbReference type="FunFam" id="3.40.50.300:FF:000424">
    <property type="entry name" value="Structural maintenance of chromosomes 3"/>
    <property type="match status" value="1"/>
</dbReference>
<dbReference type="InterPro" id="IPR010935">
    <property type="entry name" value="SMC_hinge"/>
</dbReference>
<dbReference type="CDD" id="cd03272">
    <property type="entry name" value="ABC_SMC3_euk"/>
    <property type="match status" value="1"/>
</dbReference>
<proteinExistence type="inferred from homology"/>
<evidence type="ECO:0000256" key="2">
    <source>
        <dbReference type="ARBA" id="ARBA00005917"/>
    </source>
</evidence>
<dbReference type="InterPro" id="IPR003395">
    <property type="entry name" value="RecF/RecN/SMC_N"/>
</dbReference>